<keyword evidence="5" id="KW-0443">Lipid metabolism</keyword>
<dbReference type="OrthoDB" id="8300214at2759"/>
<dbReference type="PANTHER" id="PTHR43667">
    <property type="entry name" value="CYCLOPROPANE-FATTY-ACYL-PHOSPHOLIPID SYNTHASE"/>
    <property type="match status" value="1"/>
</dbReference>
<evidence type="ECO:0000256" key="1">
    <source>
        <dbReference type="ARBA" id="ARBA00010815"/>
    </source>
</evidence>
<evidence type="ECO:0000256" key="2">
    <source>
        <dbReference type="ARBA" id="ARBA00022603"/>
    </source>
</evidence>
<evidence type="ECO:0000256" key="3">
    <source>
        <dbReference type="ARBA" id="ARBA00022679"/>
    </source>
</evidence>
<dbReference type="AlphaFoldDB" id="A0A2A9NNU6"/>
<reference evidence="6 7" key="1">
    <citation type="submission" date="2014-02" db="EMBL/GenBank/DDBJ databases">
        <title>Transposable element dynamics among asymbiotic and ectomycorrhizal Amanita fungi.</title>
        <authorList>
            <consortium name="DOE Joint Genome Institute"/>
            <person name="Hess J."/>
            <person name="Skrede I."/>
            <person name="Wolfe B."/>
            <person name="LaButti K."/>
            <person name="Ohm R.A."/>
            <person name="Grigoriev I.V."/>
            <person name="Pringle A."/>
        </authorList>
    </citation>
    <scope>NUCLEOTIDE SEQUENCE [LARGE SCALE GENOMIC DNA]</scope>
    <source>
        <strain evidence="6 7">SKay4041</strain>
    </source>
</reference>
<keyword evidence="2" id="KW-0489">Methyltransferase</keyword>
<keyword evidence="7" id="KW-1185">Reference proteome</keyword>
<proteinExistence type="inferred from homology"/>
<protein>
    <recommendedName>
        <fullName evidence="8">Cyclopropane-fatty-acyl-phospholipid synthase</fullName>
    </recommendedName>
</protein>
<dbReference type="GO" id="GO:0008610">
    <property type="term" value="P:lipid biosynthetic process"/>
    <property type="evidence" value="ECO:0007669"/>
    <property type="project" value="InterPro"/>
</dbReference>
<evidence type="ECO:0000256" key="5">
    <source>
        <dbReference type="ARBA" id="ARBA00023098"/>
    </source>
</evidence>
<dbReference type="SUPFAM" id="SSF53335">
    <property type="entry name" value="S-adenosyl-L-methionine-dependent methyltransferases"/>
    <property type="match status" value="1"/>
</dbReference>
<dbReference type="InterPro" id="IPR029063">
    <property type="entry name" value="SAM-dependent_MTases_sf"/>
</dbReference>
<gene>
    <name evidence="6" type="ORF">AMATHDRAFT_4932</name>
</gene>
<keyword evidence="3" id="KW-0808">Transferase</keyword>
<evidence type="ECO:0008006" key="8">
    <source>
        <dbReference type="Google" id="ProtNLM"/>
    </source>
</evidence>
<dbReference type="Pfam" id="PF02353">
    <property type="entry name" value="CMAS"/>
    <property type="match status" value="1"/>
</dbReference>
<dbReference type="CDD" id="cd02440">
    <property type="entry name" value="AdoMet_MTases"/>
    <property type="match status" value="1"/>
</dbReference>
<dbReference type="InterPro" id="IPR003333">
    <property type="entry name" value="CMAS"/>
</dbReference>
<organism evidence="6 7">
    <name type="scientific">Amanita thiersii Skay4041</name>
    <dbReference type="NCBI Taxonomy" id="703135"/>
    <lineage>
        <taxon>Eukaryota</taxon>
        <taxon>Fungi</taxon>
        <taxon>Dikarya</taxon>
        <taxon>Basidiomycota</taxon>
        <taxon>Agaricomycotina</taxon>
        <taxon>Agaricomycetes</taxon>
        <taxon>Agaricomycetidae</taxon>
        <taxon>Agaricales</taxon>
        <taxon>Pluteineae</taxon>
        <taxon>Amanitaceae</taxon>
        <taxon>Amanita</taxon>
    </lineage>
</organism>
<keyword evidence="4" id="KW-0949">S-adenosyl-L-methionine</keyword>
<dbReference type="PANTHER" id="PTHR43667:SF2">
    <property type="entry name" value="FATTY ACID C-METHYL TRANSFERASE"/>
    <property type="match status" value="1"/>
</dbReference>
<sequence>MSLKSTLFQLSTKYAKSSVIYALQQGIIKGHLTILDIEDKFTFGERANEHIHRKTAFIQVNDEAFWLRVYLSNDLGFAEAYMNGDFETPDLKLILDVYLDNRHTMEPMTSLPHRMFTICSALYSRFLGHTLSQSVNSVTTGYDVSNDFFKIFLSEEMMYSGAFWPDELGGVRGDLDGESPANSLERAQIYKIQYILRKARIKPGARLLELGSGWGGLAIEAAKAGCTVDTITLSVQQKILAEERIIAEGLQDKIRVHLLDYRSLPPEFENAFDACVSIEMVEAVGLKYLPQYFKVIDWALKPDSGVVVIGSTTQPESRYTTVQATDYARKYQWPNSFLPSATSFISLVQEAIPGRLCVETVADYGHHYPRTLREWNRRLQMNWGPEVEEKLIKCHPHLANGNNLEIFKRKWEYMYVYAEVGYARAYSSLHYFTFTRPENVQARCD</sequence>
<dbReference type="Proteomes" id="UP000242287">
    <property type="component" value="Unassembled WGS sequence"/>
</dbReference>
<evidence type="ECO:0000256" key="4">
    <source>
        <dbReference type="ARBA" id="ARBA00022691"/>
    </source>
</evidence>
<dbReference type="EMBL" id="KZ302030">
    <property type="protein sequence ID" value="PFH49416.1"/>
    <property type="molecule type" value="Genomic_DNA"/>
</dbReference>
<dbReference type="Gene3D" id="3.40.50.150">
    <property type="entry name" value="Vaccinia Virus protein VP39"/>
    <property type="match status" value="1"/>
</dbReference>
<evidence type="ECO:0000313" key="6">
    <source>
        <dbReference type="EMBL" id="PFH49416.1"/>
    </source>
</evidence>
<name>A0A2A9NNU6_9AGAR</name>
<comment type="similarity">
    <text evidence="1">Belongs to the CFA/CMAS family.</text>
</comment>
<dbReference type="InterPro" id="IPR050723">
    <property type="entry name" value="CFA/CMAS"/>
</dbReference>
<dbReference type="STRING" id="703135.A0A2A9NNU6"/>
<dbReference type="PIRSF" id="PIRSF003085">
    <property type="entry name" value="CMAS"/>
    <property type="match status" value="1"/>
</dbReference>
<dbReference type="GO" id="GO:0008168">
    <property type="term" value="F:methyltransferase activity"/>
    <property type="evidence" value="ECO:0007669"/>
    <property type="project" value="UniProtKB-KW"/>
</dbReference>
<evidence type="ECO:0000313" key="7">
    <source>
        <dbReference type="Proteomes" id="UP000242287"/>
    </source>
</evidence>
<accession>A0A2A9NNU6</accession>
<dbReference type="GO" id="GO:0032259">
    <property type="term" value="P:methylation"/>
    <property type="evidence" value="ECO:0007669"/>
    <property type="project" value="UniProtKB-KW"/>
</dbReference>